<feature type="coiled-coil region" evidence="1">
    <location>
        <begin position="110"/>
        <end position="219"/>
    </location>
</feature>
<proteinExistence type="predicted"/>
<dbReference type="EMBL" id="CATOUU010001140">
    <property type="protein sequence ID" value="CAI9974237.1"/>
    <property type="molecule type" value="Genomic_DNA"/>
</dbReference>
<feature type="coiled-coil region" evidence="1">
    <location>
        <begin position="379"/>
        <end position="406"/>
    </location>
</feature>
<dbReference type="AlphaFoldDB" id="A0AA86RNY3"/>
<evidence type="ECO:0000313" key="4">
    <source>
        <dbReference type="EMBL" id="CAL6081486.1"/>
    </source>
</evidence>
<evidence type="ECO:0000313" key="3">
    <source>
        <dbReference type="EMBL" id="CAI9978263.1"/>
    </source>
</evidence>
<dbReference type="EMBL" id="CATOUU010001184">
    <property type="protein sequence ID" value="CAI9978263.1"/>
    <property type="molecule type" value="Genomic_DNA"/>
</dbReference>
<evidence type="ECO:0000313" key="5">
    <source>
        <dbReference type="EMBL" id="CAL6083336.1"/>
    </source>
</evidence>
<feature type="coiled-coil region" evidence="1">
    <location>
        <begin position="290"/>
        <end position="317"/>
    </location>
</feature>
<gene>
    <name evidence="4" type="ORF">HINF_LOCUS60365</name>
    <name evidence="5" type="ORF">HINF_LOCUS61675</name>
    <name evidence="2" type="ORF">HINF_LOCUS61882</name>
    <name evidence="3" type="ORF">HINF_LOCUS65908</name>
</gene>
<dbReference type="Proteomes" id="UP001642409">
    <property type="component" value="Unassembled WGS sequence"/>
</dbReference>
<comment type="caution">
    <text evidence="3">The sequence shown here is derived from an EMBL/GenBank/DDBJ whole genome shotgun (WGS) entry which is preliminary data.</text>
</comment>
<accession>A0AA86RNY3</accession>
<protein>
    <submittedName>
        <fullName evidence="4">Hypothetical_protein</fullName>
    </submittedName>
</protein>
<dbReference type="EMBL" id="CAXDID020000371">
    <property type="protein sequence ID" value="CAL6083336.1"/>
    <property type="molecule type" value="Genomic_DNA"/>
</dbReference>
<dbReference type="EMBL" id="CAXDID020000353">
    <property type="protein sequence ID" value="CAL6081486.1"/>
    <property type="molecule type" value="Genomic_DNA"/>
</dbReference>
<evidence type="ECO:0000313" key="6">
    <source>
        <dbReference type="Proteomes" id="UP001642409"/>
    </source>
</evidence>
<evidence type="ECO:0000256" key="1">
    <source>
        <dbReference type="SAM" id="Coils"/>
    </source>
</evidence>
<name>A0AA86RNY3_9EUKA</name>
<reference evidence="3" key="1">
    <citation type="submission" date="2023-06" db="EMBL/GenBank/DDBJ databases">
        <authorList>
            <person name="Kurt Z."/>
        </authorList>
    </citation>
    <scope>NUCLEOTIDE SEQUENCE</scope>
</reference>
<evidence type="ECO:0000313" key="2">
    <source>
        <dbReference type="EMBL" id="CAI9974237.1"/>
    </source>
</evidence>
<sequence length="474" mass="56159">MNAQNKLIIDKDQLIQQLQEELSATIKQIQEQQSTQQMNNKKIIEQQNLIDKLQHSTKLDIEKFTQQQLQMQDVMSQFSLKNKKIETLDQALKQSYETIQYLESTQSTTKLQQQAKEQQHQEQIQILQNQIDEINLLNKKQLYDINSKYEAQLSDIRQQLVKAQNSSVQQLNQQLNQISQQREEIVQINQQLSQDKHKNQELNRKLLEIQQKYNYLEKSSIEKQSQLNEKLLQSEALHKTAQKNSFKDTPQTPKKQQLASQNMLHINTEEVEAQWGSMANISDKNIDQQNIIFQQQIEDKQNTINKLRTQRDLFEKQTIETTEQLNIAKKLLEHSHEKLMQTGETQMNNLIQNQKLEIVKLKQIEQQNTQLLKIKDIEIQKHKDHIREKEKQIEKLNNQLNMMHGEREIQILNELHTTQTNLQVQERINRQLKLEMVGRDLEQSLCGIKERQSERRPRVLQPVCIGKVRKQQGQ</sequence>
<organism evidence="3">
    <name type="scientific">Hexamita inflata</name>
    <dbReference type="NCBI Taxonomy" id="28002"/>
    <lineage>
        <taxon>Eukaryota</taxon>
        <taxon>Metamonada</taxon>
        <taxon>Diplomonadida</taxon>
        <taxon>Hexamitidae</taxon>
        <taxon>Hexamitinae</taxon>
        <taxon>Hexamita</taxon>
    </lineage>
</organism>
<feature type="coiled-coil region" evidence="1">
    <location>
        <begin position="1"/>
        <end position="35"/>
    </location>
</feature>
<keyword evidence="1" id="KW-0175">Coiled coil</keyword>
<keyword evidence="6" id="KW-1185">Reference proteome</keyword>
<reference evidence="4 6" key="2">
    <citation type="submission" date="2024-07" db="EMBL/GenBank/DDBJ databases">
        <authorList>
            <person name="Akdeniz Z."/>
        </authorList>
    </citation>
    <scope>NUCLEOTIDE SEQUENCE [LARGE SCALE GENOMIC DNA]</scope>
</reference>